<name>A0A386HNE6_9BACT</name>
<evidence type="ECO:0000256" key="1">
    <source>
        <dbReference type="SAM" id="Phobius"/>
    </source>
</evidence>
<keyword evidence="4" id="KW-1185">Reference proteome</keyword>
<dbReference type="EMBL" id="CP032489">
    <property type="protein sequence ID" value="AYD47437.1"/>
    <property type="molecule type" value="Genomic_DNA"/>
</dbReference>
<dbReference type="PANTHER" id="PTHR43471">
    <property type="entry name" value="ABC TRANSPORTER PERMEASE"/>
    <property type="match status" value="1"/>
</dbReference>
<protein>
    <submittedName>
        <fullName evidence="3">ABC transporter</fullName>
    </submittedName>
</protein>
<keyword evidence="1" id="KW-0472">Membrane</keyword>
<keyword evidence="1" id="KW-0812">Transmembrane</keyword>
<dbReference type="Pfam" id="PF09822">
    <property type="entry name" value="ABC_transp_aux"/>
    <property type="match status" value="1"/>
</dbReference>
<reference evidence="3 4" key="1">
    <citation type="submission" date="2018-09" db="EMBL/GenBank/DDBJ databases">
        <title>Arachidicoccus sp. nov., a bacterium isolated from soil.</title>
        <authorList>
            <person name="Weon H.-Y."/>
            <person name="Kwon S.-W."/>
            <person name="Lee S.A."/>
        </authorList>
    </citation>
    <scope>NUCLEOTIDE SEQUENCE [LARGE SCALE GENOMIC DNA]</scope>
    <source>
        <strain evidence="3 4">KIS59-12</strain>
    </source>
</reference>
<feature type="transmembrane region" description="Helical" evidence="1">
    <location>
        <begin position="12"/>
        <end position="36"/>
    </location>
</feature>
<dbReference type="RefSeq" id="WP_119986556.1">
    <property type="nucleotide sequence ID" value="NZ_CP032489.1"/>
</dbReference>
<dbReference type="PANTHER" id="PTHR43471:SF12">
    <property type="entry name" value="HYPOTHETICAL MEMBRANE PROTEIN, CONSERVED"/>
    <property type="match status" value="1"/>
</dbReference>
<proteinExistence type="predicted"/>
<dbReference type="GO" id="GO:0140359">
    <property type="term" value="F:ABC-type transporter activity"/>
    <property type="evidence" value="ECO:0007669"/>
    <property type="project" value="InterPro"/>
</dbReference>
<dbReference type="OrthoDB" id="609779at2"/>
<feature type="domain" description="ABC-type uncharacterised transport system" evidence="2">
    <location>
        <begin position="459"/>
        <end position="740"/>
    </location>
</feature>
<dbReference type="AlphaFoldDB" id="A0A386HNE6"/>
<evidence type="ECO:0000259" key="2">
    <source>
        <dbReference type="Pfam" id="PF09822"/>
    </source>
</evidence>
<dbReference type="SUPFAM" id="SSF52317">
    <property type="entry name" value="Class I glutamine amidotransferase-like"/>
    <property type="match status" value="1"/>
</dbReference>
<keyword evidence="1" id="KW-1133">Transmembrane helix</keyword>
<dbReference type="Pfam" id="PF12679">
    <property type="entry name" value="ABC2_membrane_2"/>
    <property type="match status" value="1"/>
</dbReference>
<dbReference type="InterPro" id="IPR019196">
    <property type="entry name" value="ABC_transp_unknown"/>
</dbReference>
<feature type="transmembrane region" description="Helical" evidence="1">
    <location>
        <begin position="264"/>
        <end position="282"/>
    </location>
</feature>
<dbReference type="KEGG" id="ark:D6B99_07355"/>
<dbReference type="CDD" id="cd03143">
    <property type="entry name" value="A4_beta-galactosidase_middle_domain"/>
    <property type="match status" value="1"/>
</dbReference>
<accession>A0A386HNE6</accession>
<feature type="transmembrane region" description="Helical" evidence="1">
    <location>
        <begin position="179"/>
        <end position="198"/>
    </location>
</feature>
<dbReference type="InterPro" id="IPR029062">
    <property type="entry name" value="Class_I_gatase-like"/>
</dbReference>
<feature type="transmembrane region" description="Helical" evidence="1">
    <location>
        <begin position="233"/>
        <end position="252"/>
    </location>
</feature>
<feature type="transmembrane region" description="Helical" evidence="1">
    <location>
        <begin position="793"/>
        <end position="811"/>
    </location>
</feature>
<gene>
    <name evidence="3" type="ORF">D6B99_07355</name>
</gene>
<feature type="transmembrane region" description="Helical" evidence="1">
    <location>
        <begin position="149"/>
        <end position="172"/>
    </location>
</feature>
<organism evidence="3 4">
    <name type="scientific">Arachidicoccus soli</name>
    <dbReference type="NCBI Taxonomy" id="2341117"/>
    <lineage>
        <taxon>Bacteria</taxon>
        <taxon>Pseudomonadati</taxon>
        <taxon>Bacteroidota</taxon>
        <taxon>Chitinophagia</taxon>
        <taxon>Chitinophagales</taxon>
        <taxon>Chitinophagaceae</taxon>
        <taxon>Arachidicoccus</taxon>
    </lineage>
</organism>
<feature type="transmembrane region" description="Helical" evidence="1">
    <location>
        <begin position="116"/>
        <end position="137"/>
    </location>
</feature>
<dbReference type="GO" id="GO:0005886">
    <property type="term" value="C:plasma membrane"/>
    <property type="evidence" value="ECO:0007669"/>
    <property type="project" value="UniProtKB-SubCell"/>
</dbReference>
<evidence type="ECO:0000313" key="4">
    <source>
        <dbReference type="Proteomes" id="UP000266118"/>
    </source>
</evidence>
<sequence>MKLIFKIAKTELRNLFYSPIAWFLTIAFLVECAITYTSNIHNYAVTQEMGGINLLYMKNLTYQIFDNPYDGLFGSVMRNLYLYIPLLTMGLISREINGGTISLLYSSPVKVREIVFGKYLAMMIYSLVLVVVVGIFITAGIFDIKSADYGMLLSAALGFYLLLCVYAAIGLFMSCLTSYQVVAAVSTFVMIGILSYIGKLWQGIDFIRDLTYFLSLNGRTQHMLLGLITTKDVLYFVLIAAMFIAFTIFKLKSGRETKPWYIKASRYIVIIIVALFIGYISSRPAFIGYWDTTASKFNTLTPNAQQVIKEFGDAPLEVTAYSNYLDNYYYFGEPEQRNEYLSRWELYTRFKPDIDFHYVRYYDSAYANGYNMFQFYKGKTMSQIVDQRAKAEGLDVSELKTPDQIHKMIDLKPENNRFVMQLKYKGKTTFLRVFNDQMVWPSETEVSAAFKRLLQNKMPKIVFVTGNGERNIDKKGDRQYKTITSEKTFRYALINQGFDVDSVSLDTQAIPDSIAALVIADPISNLSPGAMDKLQKYISAGGNLMIMGEPGRQEILNPLLKTFGVQMENGMLEQPSEDYAPMLVQAHLTKTAISFSKALDKPSVDTLPVLMNGTAALSFSDTAGFKLESLLQTETGKVHNTMARNPDLDLVSSDTVSDANGGGMYASFGGGVAMAVAMPAGNSEPHKAKAAKNKKANVVLIKGATNIKTYTTALALTRQVGAKQQRIIISGDADFMSNAGLSSRSMQTANFLYNTALFSWLDNGQFPIDTSRPDAKDTRVTVSTDHVAVLKIIYIWLLPAILLIFGTVLLIRRKRK</sequence>
<evidence type="ECO:0000313" key="3">
    <source>
        <dbReference type="EMBL" id="AYD47437.1"/>
    </source>
</evidence>
<dbReference type="Proteomes" id="UP000266118">
    <property type="component" value="Chromosome"/>
</dbReference>